<evidence type="ECO:0000259" key="11">
    <source>
        <dbReference type="PROSITE" id="PS50850"/>
    </source>
</evidence>
<protein>
    <recommendedName>
        <fullName evidence="7">Cercosporin MFS transporter CTB4</fullName>
    </recommendedName>
    <alternativeName>
        <fullName evidence="8">Cercosporin toxin biosynthesis cluster protein 4</fullName>
    </alternativeName>
</protein>
<evidence type="ECO:0000256" key="8">
    <source>
        <dbReference type="ARBA" id="ARBA00077167"/>
    </source>
</evidence>
<evidence type="ECO:0000313" key="12">
    <source>
        <dbReference type="EMBL" id="KAF2479692.1"/>
    </source>
</evidence>
<evidence type="ECO:0000256" key="6">
    <source>
        <dbReference type="ARBA" id="ARBA00053977"/>
    </source>
</evidence>
<feature type="region of interest" description="Disordered" evidence="9">
    <location>
        <begin position="1"/>
        <end position="57"/>
    </location>
</feature>
<feature type="compositionally biased region" description="Basic and acidic residues" evidence="9">
    <location>
        <begin position="32"/>
        <end position="44"/>
    </location>
</feature>
<feature type="transmembrane region" description="Helical" evidence="10">
    <location>
        <begin position="82"/>
        <end position="102"/>
    </location>
</feature>
<comment type="similarity">
    <text evidence="5">Belongs to the major facilitator superfamily. CAR1 family.</text>
</comment>
<feature type="transmembrane region" description="Helical" evidence="10">
    <location>
        <begin position="209"/>
        <end position="232"/>
    </location>
</feature>
<dbReference type="FunFam" id="1.20.1250.20:FF:000011">
    <property type="entry name" value="MFS multidrug transporter, putative"/>
    <property type="match status" value="1"/>
</dbReference>
<dbReference type="AlphaFoldDB" id="A0A6A6PI63"/>
<accession>A0A6A6PI63</accession>
<sequence length="524" mass="56728">MSSGQSSKAEEKADDDALHTPSTESNLNDSPDLEKGDGQQHEKGQQQQPSSKPEDTAEDPFLVKFEENDPENPKNWSANYKACLTLLLGMLAFAGSFGSSVISPAQPEIAKEFGISEEVTVLTVSLYVLGFAFGPSLWAPISEVYGRKVSILPAVFILGLFSIGSAASKSAASLLITRFFGGVFGSAPISNVSGALGDLYEPKARGVAVTFYAVAVVGGPTIAPVVGSALTVTLGWRWTEWIEAILVFFIWAIALFALPEVFPLVILKRKAKRLRKETGDDRYWHPHEKEKIDPHNIFQKHLSRPIRMLCTEPMVTCIAIYASFVYGLVYLTLELFPIVYREERHWGAVVSTLPFLGLFIGVLGAVGVNLGNQPRYIRAVEANKGRAVPEARLPPMVTGGVLFVIGLFWFGWTANPSIPWPACTVATAFIGAGFNIIFQQCINFLVDTYGLYAASAVSGNTVLRSFFAAGLPLAAKPMFRALGVGGGSSLLGGFACLALPVPFIFMKYGLKLRKMSKFAPVPDD</sequence>
<keyword evidence="4 10" id="KW-0472">Membrane</keyword>
<keyword evidence="3 10" id="KW-1133">Transmembrane helix</keyword>
<dbReference type="SUPFAM" id="SSF103473">
    <property type="entry name" value="MFS general substrate transporter"/>
    <property type="match status" value="1"/>
</dbReference>
<reference evidence="12" key="1">
    <citation type="journal article" date="2020" name="Stud. Mycol.">
        <title>101 Dothideomycetes genomes: a test case for predicting lifestyles and emergence of pathogens.</title>
        <authorList>
            <person name="Haridas S."/>
            <person name="Albert R."/>
            <person name="Binder M."/>
            <person name="Bloem J."/>
            <person name="Labutti K."/>
            <person name="Salamov A."/>
            <person name="Andreopoulos B."/>
            <person name="Baker S."/>
            <person name="Barry K."/>
            <person name="Bills G."/>
            <person name="Bluhm B."/>
            <person name="Cannon C."/>
            <person name="Castanera R."/>
            <person name="Culley D."/>
            <person name="Daum C."/>
            <person name="Ezra D."/>
            <person name="Gonzalez J."/>
            <person name="Henrissat B."/>
            <person name="Kuo A."/>
            <person name="Liang C."/>
            <person name="Lipzen A."/>
            <person name="Lutzoni F."/>
            <person name="Magnuson J."/>
            <person name="Mondo S."/>
            <person name="Nolan M."/>
            <person name="Ohm R."/>
            <person name="Pangilinan J."/>
            <person name="Park H.-J."/>
            <person name="Ramirez L."/>
            <person name="Alfaro M."/>
            <person name="Sun H."/>
            <person name="Tritt A."/>
            <person name="Yoshinaga Y."/>
            <person name="Zwiers L.-H."/>
            <person name="Turgeon B."/>
            <person name="Goodwin S."/>
            <person name="Spatafora J."/>
            <person name="Crous P."/>
            <person name="Grigoriev I."/>
        </authorList>
    </citation>
    <scope>NUCLEOTIDE SEQUENCE</scope>
    <source>
        <strain evidence="12">CBS 113389</strain>
    </source>
</reference>
<dbReference type="GO" id="GO:0005886">
    <property type="term" value="C:plasma membrane"/>
    <property type="evidence" value="ECO:0007669"/>
    <property type="project" value="TreeGrafter"/>
</dbReference>
<feature type="transmembrane region" description="Helical" evidence="10">
    <location>
        <begin position="418"/>
        <end position="438"/>
    </location>
</feature>
<dbReference type="PANTHER" id="PTHR23502">
    <property type="entry name" value="MAJOR FACILITATOR SUPERFAMILY"/>
    <property type="match status" value="1"/>
</dbReference>
<keyword evidence="13" id="KW-1185">Reference proteome</keyword>
<proteinExistence type="inferred from homology"/>
<gene>
    <name evidence="12" type="ORF">BDY17DRAFT_257422</name>
</gene>
<feature type="compositionally biased region" description="Basic and acidic residues" evidence="9">
    <location>
        <begin position="8"/>
        <end position="18"/>
    </location>
</feature>
<dbReference type="GeneID" id="54472685"/>
<evidence type="ECO:0000256" key="9">
    <source>
        <dbReference type="SAM" id="MobiDB-lite"/>
    </source>
</evidence>
<dbReference type="OrthoDB" id="9986881at2759"/>
<feature type="transmembrane region" description="Helical" evidence="10">
    <location>
        <begin position="353"/>
        <end position="372"/>
    </location>
</feature>
<feature type="transmembrane region" description="Helical" evidence="10">
    <location>
        <begin position="122"/>
        <end position="139"/>
    </location>
</feature>
<comment type="subcellular location">
    <subcellularLocation>
        <location evidence="1">Membrane</location>
        <topology evidence="1">Multi-pass membrane protein</topology>
    </subcellularLocation>
</comment>
<dbReference type="CDD" id="cd17323">
    <property type="entry name" value="MFS_Tpo1_MDR_like"/>
    <property type="match status" value="1"/>
</dbReference>
<dbReference type="InterPro" id="IPR020846">
    <property type="entry name" value="MFS_dom"/>
</dbReference>
<feature type="transmembrane region" description="Helical" evidence="10">
    <location>
        <begin position="450"/>
        <end position="475"/>
    </location>
</feature>
<feature type="transmembrane region" description="Helical" evidence="10">
    <location>
        <begin position="174"/>
        <end position="197"/>
    </location>
</feature>
<evidence type="ECO:0000256" key="10">
    <source>
        <dbReference type="SAM" id="Phobius"/>
    </source>
</evidence>
<dbReference type="RefSeq" id="XP_033586262.1">
    <property type="nucleotide sequence ID" value="XM_033731683.1"/>
</dbReference>
<dbReference type="InterPro" id="IPR036259">
    <property type="entry name" value="MFS_trans_sf"/>
</dbReference>
<comment type="function">
    <text evidence="6">MFS transporter; part of the gene cluster that mediates the biosynthesis of cercosporin, a light-activated, non-host-selective toxin. The perylenequinone chromophore of cercosporin absorbs light energy to attain an electronically-activated triplet state and produces active oxygen species such as the hydroxyl radical, superoxide, hydrogen peroxide or singlet oxygen upon reaction with oxygen molecules. These reactive oxygen species cause damage to various cellular components including lipids, proteins and nucleic acids. Responsible for secretion and accumulation of cercosporin, but does not play any roles in self-protection against the toxicity of cercosporin.</text>
</comment>
<feature type="transmembrane region" description="Helical" evidence="10">
    <location>
        <begin position="393"/>
        <end position="412"/>
    </location>
</feature>
<dbReference type="Proteomes" id="UP000799767">
    <property type="component" value="Unassembled WGS sequence"/>
</dbReference>
<evidence type="ECO:0000256" key="2">
    <source>
        <dbReference type="ARBA" id="ARBA00022692"/>
    </source>
</evidence>
<name>A0A6A6PI63_9PEZI</name>
<evidence type="ECO:0000256" key="3">
    <source>
        <dbReference type="ARBA" id="ARBA00022989"/>
    </source>
</evidence>
<feature type="transmembrane region" description="Helical" evidence="10">
    <location>
        <begin position="314"/>
        <end position="333"/>
    </location>
</feature>
<feature type="transmembrane region" description="Helical" evidence="10">
    <location>
        <begin position="481"/>
        <end position="505"/>
    </location>
</feature>
<feature type="transmembrane region" description="Helical" evidence="10">
    <location>
        <begin position="151"/>
        <end position="168"/>
    </location>
</feature>
<evidence type="ECO:0000256" key="5">
    <source>
        <dbReference type="ARBA" id="ARBA00038347"/>
    </source>
</evidence>
<dbReference type="GO" id="GO:0022857">
    <property type="term" value="F:transmembrane transporter activity"/>
    <property type="evidence" value="ECO:0007669"/>
    <property type="project" value="InterPro"/>
</dbReference>
<dbReference type="Gene3D" id="1.20.1250.20">
    <property type="entry name" value="MFS general substrate transporter like domains"/>
    <property type="match status" value="1"/>
</dbReference>
<feature type="compositionally biased region" description="Polar residues" evidence="9">
    <location>
        <begin position="20"/>
        <end position="29"/>
    </location>
</feature>
<dbReference type="PROSITE" id="PS50850">
    <property type="entry name" value="MFS"/>
    <property type="match status" value="1"/>
</dbReference>
<keyword evidence="2 10" id="KW-0812">Transmembrane</keyword>
<dbReference type="InterPro" id="IPR011701">
    <property type="entry name" value="MFS"/>
</dbReference>
<dbReference type="Pfam" id="PF07690">
    <property type="entry name" value="MFS_1"/>
    <property type="match status" value="1"/>
</dbReference>
<evidence type="ECO:0000256" key="7">
    <source>
        <dbReference type="ARBA" id="ARBA00069139"/>
    </source>
</evidence>
<dbReference type="PANTHER" id="PTHR23502:SF49">
    <property type="entry name" value="MAJOR FACILITATOR SUPERFAMILY (MFS) PROFILE DOMAIN-CONTAINING PROTEIN"/>
    <property type="match status" value="1"/>
</dbReference>
<evidence type="ECO:0000256" key="1">
    <source>
        <dbReference type="ARBA" id="ARBA00004141"/>
    </source>
</evidence>
<organism evidence="12 13">
    <name type="scientific">Neohortaea acidophila</name>
    <dbReference type="NCBI Taxonomy" id="245834"/>
    <lineage>
        <taxon>Eukaryota</taxon>
        <taxon>Fungi</taxon>
        <taxon>Dikarya</taxon>
        <taxon>Ascomycota</taxon>
        <taxon>Pezizomycotina</taxon>
        <taxon>Dothideomycetes</taxon>
        <taxon>Dothideomycetidae</taxon>
        <taxon>Mycosphaerellales</taxon>
        <taxon>Teratosphaeriaceae</taxon>
        <taxon>Neohortaea</taxon>
    </lineage>
</organism>
<feature type="domain" description="Major facilitator superfamily (MFS) profile" evidence="11">
    <location>
        <begin position="84"/>
        <end position="524"/>
    </location>
</feature>
<dbReference type="EMBL" id="MU001641">
    <property type="protein sequence ID" value="KAF2479692.1"/>
    <property type="molecule type" value="Genomic_DNA"/>
</dbReference>
<feature type="transmembrane region" description="Helical" evidence="10">
    <location>
        <begin position="244"/>
        <end position="267"/>
    </location>
</feature>
<evidence type="ECO:0000313" key="13">
    <source>
        <dbReference type="Proteomes" id="UP000799767"/>
    </source>
</evidence>
<evidence type="ECO:0000256" key="4">
    <source>
        <dbReference type="ARBA" id="ARBA00023136"/>
    </source>
</evidence>